<dbReference type="EMBL" id="QYYA01000005">
    <property type="protein sequence ID" value="RJG16436.1"/>
    <property type="molecule type" value="Genomic_DNA"/>
</dbReference>
<sequence length="296" mass="31843">MMTFRRTMLIGLVILLGLPLPALAQLCVQDDASQQVCLKQPARRIIALSPGATELLFAAGAGEQLAAAVSFSDYPPAAQKLPRVGSYQRLDLEAIVALKPDLIVAWRSGNPMGDVARLQDMGFPVYISEPRQFEDVSATLERFGVLAGTELVAQGAANGFRAGIAALRERYADAAPVTVFYQVWDDPLMTVNDSHLISEAIRICGGVNVFGGLGALAPRISREAVLEKNPQAIVAGGMGEDNPAWLTPWKAFPSLLAVQKGNLFFVAPSTLQRPTPQMLAGTRTLCRHLESARARH</sequence>
<evidence type="ECO:0000313" key="4">
    <source>
        <dbReference type="EMBL" id="RJG16436.1"/>
    </source>
</evidence>
<feature type="signal peptide" evidence="2">
    <location>
        <begin position="1"/>
        <end position="24"/>
    </location>
</feature>
<dbReference type="CDD" id="cd01144">
    <property type="entry name" value="BtuF"/>
    <property type="match status" value="1"/>
</dbReference>
<organism evidence="4 5">
    <name type="scientific">Alcanivorax profundi</name>
    <dbReference type="NCBI Taxonomy" id="2338368"/>
    <lineage>
        <taxon>Bacteria</taxon>
        <taxon>Pseudomonadati</taxon>
        <taxon>Pseudomonadota</taxon>
        <taxon>Gammaproteobacteria</taxon>
        <taxon>Oceanospirillales</taxon>
        <taxon>Alcanivoracaceae</taxon>
        <taxon>Alcanivorax</taxon>
    </lineage>
</organism>
<name>A0A418XUQ4_9GAMM</name>
<dbReference type="InterPro" id="IPR054828">
    <property type="entry name" value="Vit_B12_bind_prot"/>
</dbReference>
<dbReference type="Pfam" id="PF01497">
    <property type="entry name" value="Peripla_BP_2"/>
    <property type="match status" value="1"/>
</dbReference>
<dbReference type="Proteomes" id="UP000283734">
    <property type="component" value="Unassembled WGS sequence"/>
</dbReference>
<feature type="chain" id="PRO_5019264634" evidence="2">
    <location>
        <begin position="25"/>
        <end position="296"/>
    </location>
</feature>
<dbReference type="PANTHER" id="PTHR30535">
    <property type="entry name" value="VITAMIN B12-BINDING PROTEIN"/>
    <property type="match status" value="1"/>
</dbReference>
<dbReference type="Gene3D" id="3.40.50.1980">
    <property type="entry name" value="Nitrogenase molybdenum iron protein domain"/>
    <property type="match status" value="2"/>
</dbReference>
<dbReference type="GO" id="GO:0071281">
    <property type="term" value="P:cellular response to iron ion"/>
    <property type="evidence" value="ECO:0007669"/>
    <property type="project" value="TreeGrafter"/>
</dbReference>
<evidence type="ECO:0000259" key="3">
    <source>
        <dbReference type="PROSITE" id="PS50983"/>
    </source>
</evidence>
<keyword evidence="5" id="KW-1185">Reference proteome</keyword>
<feature type="domain" description="Fe/B12 periplasmic-binding" evidence="3">
    <location>
        <begin position="44"/>
        <end position="293"/>
    </location>
</feature>
<keyword evidence="1 2" id="KW-0732">Signal</keyword>
<proteinExistence type="predicted"/>
<dbReference type="InterPro" id="IPR002491">
    <property type="entry name" value="ABC_transptr_periplasmic_BD"/>
</dbReference>
<accession>A0A418XUQ4</accession>
<reference evidence="4 5" key="1">
    <citation type="submission" date="2018-09" db="EMBL/GenBank/DDBJ databases">
        <title>Alcanivorax profundi sp. nov., isolated from 1000 m-depth seawater of the Mariana Trench.</title>
        <authorList>
            <person name="Liu J."/>
        </authorList>
    </citation>
    <scope>NUCLEOTIDE SEQUENCE [LARGE SCALE GENOMIC DNA]</scope>
    <source>
        <strain evidence="4 5">MTEO17</strain>
    </source>
</reference>
<evidence type="ECO:0000256" key="1">
    <source>
        <dbReference type="ARBA" id="ARBA00022729"/>
    </source>
</evidence>
<dbReference type="PANTHER" id="PTHR30535:SF34">
    <property type="entry name" value="MOLYBDATE-BINDING PROTEIN MOLA"/>
    <property type="match status" value="1"/>
</dbReference>
<dbReference type="SUPFAM" id="SSF53807">
    <property type="entry name" value="Helical backbone' metal receptor"/>
    <property type="match status" value="1"/>
</dbReference>
<evidence type="ECO:0000256" key="2">
    <source>
        <dbReference type="SAM" id="SignalP"/>
    </source>
</evidence>
<gene>
    <name evidence="4" type="ORF">D4A39_14355</name>
</gene>
<dbReference type="NCBIfam" id="NF038402">
    <property type="entry name" value="TroA_like"/>
    <property type="match status" value="1"/>
</dbReference>
<dbReference type="PROSITE" id="PS50983">
    <property type="entry name" value="FE_B12_PBP"/>
    <property type="match status" value="1"/>
</dbReference>
<evidence type="ECO:0000313" key="5">
    <source>
        <dbReference type="Proteomes" id="UP000283734"/>
    </source>
</evidence>
<dbReference type="AlphaFoldDB" id="A0A418XUQ4"/>
<protein>
    <submittedName>
        <fullName evidence="4">Cobalamin-binding protein</fullName>
    </submittedName>
</protein>
<dbReference type="InterPro" id="IPR050902">
    <property type="entry name" value="ABC_Transporter_SBP"/>
</dbReference>
<comment type="caution">
    <text evidence="4">The sequence shown here is derived from an EMBL/GenBank/DDBJ whole genome shotgun (WGS) entry which is preliminary data.</text>
</comment>
<dbReference type="OrthoDB" id="6495095at2"/>